<feature type="transmembrane region" description="Helical" evidence="2">
    <location>
        <begin position="114"/>
        <end position="138"/>
    </location>
</feature>
<feature type="transmembrane region" description="Helical" evidence="2">
    <location>
        <begin position="60"/>
        <end position="76"/>
    </location>
</feature>
<organism evidence="4 5">
    <name type="scientific">Brumimicrobium oceani</name>
    <dbReference type="NCBI Taxonomy" id="2100725"/>
    <lineage>
        <taxon>Bacteria</taxon>
        <taxon>Pseudomonadati</taxon>
        <taxon>Bacteroidota</taxon>
        <taxon>Flavobacteriia</taxon>
        <taxon>Flavobacteriales</taxon>
        <taxon>Crocinitomicaceae</taxon>
        <taxon>Brumimicrobium</taxon>
    </lineage>
</organism>
<evidence type="ECO:0000256" key="2">
    <source>
        <dbReference type="SAM" id="Phobius"/>
    </source>
</evidence>
<feature type="compositionally biased region" description="Polar residues" evidence="1">
    <location>
        <begin position="365"/>
        <end position="375"/>
    </location>
</feature>
<dbReference type="PANTHER" id="PTHR34406:SF1">
    <property type="entry name" value="PROTEIN YCEI"/>
    <property type="match status" value="1"/>
</dbReference>
<dbReference type="Pfam" id="PF04264">
    <property type="entry name" value="YceI"/>
    <property type="match status" value="1"/>
</dbReference>
<keyword evidence="2" id="KW-1133">Transmembrane helix</keyword>
<protein>
    <recommendedName>
        <fullName evidence="3">Lipid/polyisoprenoid-binding YceI-like domain-containing protein</fullName>
    </recommendedName>
</protein>
<evidence type="ECO:0000256" key="1">
    <source>
        <dbReference type="SAM" id="MobiDB-lite"/>
    </source>
</evidence>
<evidence type="ECO:0000313" key="4">
    <source>
        <dbReference type="EMBL" id="PWH86069.1"/>
    </source>
</evidence>
<dbReference type="OrthoDB" id="9811006at2"/>
<dbReference type="EMBL" id="QFRJ01000003">
    <property type="protein sequence ID" value="PWH86069.1"/>
    <property type="molecule type" value="Genomic_DNA"/>
</dbReference>
<feature type="transmembrane region" description="Helical" evidence="2">
    <location>
        <begin position="327"/>
        <end position="345"/>
    </location>
</feature>
<dbReference type="Gene3D" id="2.40.128.110">
    <property type="entry name" value="Lipid/polyisoprenoid-binding, YceI-like"/>
    <property type="match status" value="1"/>
</dbReference>
<feature type="transmembrane region" description="Helical" evidence="2">
    <location>
        <begin position="82"/>
        <end position="102"/>
    </location>
</feature>
<feature type="transmembrane region" description="Helical" evidence="2">
    <location>
        <begin position="203"/>
        <end position="225"/>
    </location>
</feature>
<evidence type="ECO:0000259" key="3">
    <source>
        <dbReference type="SMART" id="SM00867"/>
    </source>
</evidence>
<feature type="compositionally biased region" description="Basic and acidic residues" evidence="1">
    <location>
        <begin position="376"/>
        <end position="385"/>
    </location>
</feature>
<feature type="transmembrane region" description="Helical" evidence="2">
    <location>
        <begin position="29"/>
        <end position="48"/>
    </location>
</feature>
<dbReference type="SMART" id="SM00867">
    <property type="entry name" value="YceI"/>
    <property type="match status" value="1"/>
</dbReference>
<reference evidence="4 5" key="2">
    <citation type="submission" date="2018-05" db="EMBL/GenBank/DDBJ databases">
        <authorList>
            <person name="Lanie J.A."/>
            <person name="Ng W.-L."/>
            <person name="Kazmierczak K.M."/>
            <person name="Andrzejewski T.M."/>
            <person name="Davidsen T.M."/>
            <person name="Wayne K.J."/>
            <person name="Tettelin H."/>
            <person name="Glass J.I."/>
            <person name="Rusch D."/>
            <person name="Podicherti R."/>
            <person name="Tsui H.-C.T."/>
            <person name="Winkler M.E."/>
        </authorList>
    </citation>
    <scope>NUCLEOTIDE SEQUENCE [LARGE SCALE GENOMIC DNA]</scope>
    <source>
        <strain evidence="4 5">C305</strain>
    </source>
</reference>
<gene>
    <name evidence="4" type="ORF">DIT68_05805</name>
</gene>
<keyword evidence="2" id="KW-0472">Membrane</keyword>
<keyword evidence="2" id="KW-0812">Transmembrane</keyword>
<name>A0A2U2XE37_9FLAO</name>
<reference evidence="4 5" key="1">
    <citation type="submission" date="2018-05" db="EMBL/GenBank/DDBJ databases">
        <title>Brumimicrobium oceani sp. nov., isolated from coastal sediment.</title>
        <authorList>
            <person name="Kou Y."/>
        </authorList>
    </citation>
    <scope>NUCLEOTIDE SEQUENCE [LARGE SCALE GENOMIC DNA]</scope>
    <source>
        <strain evidence="4 5">C305</strain>
    </source>
</reference>
<feature type="domain" description="Lipid/polyisoprenoid-binding YceI-like" evidence="3">
    <location>
        <begin position="394"/>
        <end position="552"/>
    </location>
</feature>
<dbReference type="InterPro" id="IPR007372">
    <property type="entry name" value="Lipid/polyisoprenoid-bd_YceI"/>
</dbReference>
<dbReference type="PANTHER" id="PTHR34406">
    <property type="entry name" value="PROTEIN YCEI"/>
    <property type="match status" value="1"/>
</dbReference>
<dbReference type="SUPFAM" id="SSF101874">
    <property type="entry name" value="YceI-like"/>
    <property type="match status" value="1"/>
</dbReference>
<sequence length="553" mass="60181">MLTITAVFLIISGIFAAIAKVSKNTKPSEFIAVYILGISTLILTKDFLNDEKGVNQSLTFLLIAILSINFALGEFLKKKKHLGLLIIPVLTSAGFFLYPELAQHSYMGQQIDDILVLSGLALLSALAPLLIHVINLILAKMLAKMSPIKWDEKDANLLHSALLFTFIGVIASLGGFLLGKVGILIAATLFLSSSFLARNKTTIPSSLLISASGAMFLISAAFIVLEQAGFASLDLTNGEVIQGVFLAGFIVTIYELLTRLASENTGKWKFLLTAKAILVPLLIILLLGFAYTQLERLGGILTLSSLLISLGLLSVLYATFTSKLNIIGLKLFSLGFILLIAPNFHPVKQSSGIDLASLGIEQSEDSNSGNSNAQSYHDKLDEPNGKDIANATGNWKIDDEKSKIFFELGPPSGRTSGEFKQVIGDFKITENLSNTSINVVLPVKNISTYNSMRDESLMDEEYFHEEKYPELKFESKNFTKSGDAYLVEGDFTLLGISKPVEVTLKLVGTGEQDGKEIMVLWGKSSLNRTDYGMPSSAKIGDVVDFHFEIQLTK</sequence>
<accession>A0A2U2XE37</accession>
<dbReference type="InterPro" id="IPR036761">
    <property type="entry name" value="TTHA0802/YceI-like_sf"/>
</dbReference>
<keyword evidence="5" id="KW-1185">Reference proteome</keyword>
<feature type="transmembrane region" description="Helical" evidence="2">
    <location>
        <begin position="240"/>
        <end position="258"/>
    </location>
</feature>
<feature type="transmembrane region" description="Helical" evidence="2">
    <location>
        <begin position="158"/>
        <end position="191"/>
    </location>
</feature>
<dbReference type="AlphaFoldDB" id="A0A2U2XE37"/>
<comment type="caution">
    <text evidence="4">The sequence shown here is derived from an EMBL/GenBank/DDBJ whole genome shotgun (WGS) entry which is preliminary data.</text>
</comment>
<feature type="transmembrane region" description="Helical" evidence="2">
    <location>
        <begin position="297"/>
        <end position="320"/>
    </location>
</feature>
<dbReference type="RefSeq" id="WP_109358878.1">
    <property type="nucleotide sequence ID" value="NZ_QFRJ01000003.1"/>
</dbReference>
<dbReference type="Proteomes" id="UP000245370">
    <property type="component" value="Unassembled WGS sequence"/>
</dbReference>
<proteinExistence type="predicted"/>
<feature type="region of interest" description="Disordered" evidence="1">
    <location>
        <begin position="364"/>
        <end position="385"/>
    </location>
</feature>
<feature type="transmembrane region" description="Helical" evidence="2">
    <location>
        <begin position="270"/>
        <end position="291"/>
    </location>
</feature>
<evidence type="ECO:0000313" key="5">
    <source>
        <dbReference type="Proteomes" id="UP000245370"/>
    </source>
</evidence>